<accession>A0ABZ3B3J8</accession>
<dbReference type="RefSeq" id="WP_342321913.1">
    <property type="nucleotide sequence ID" value="NZ_CP151800.1"/>
</dbReference>
<protein>
    <submittedName>
        <fullName evidence="2">Uncharacterized protein</fullName>
    </submittedName>
</protein>
<feature type="signal peptide" evidence="1">
    <location>
        <begin position="1"/>
        <end position="21"/>
    </location>
</feature>
<name>A0ABZ3B3J8_9ENTR</name>
<dbReference type="EMBL" id="CP151800">
    <property type="protein sequence ID" value="WZV97320.1"/>
    <property type="molecule type" value="Genomic_DNA"/>
</dbReference>
<dbReference type="Proteomes" id="UP001466893">
    <property type="component" value="Chromosome"/>
</dbReference>
<keyword evidence="3" id="KW-1185">Reference proteome</keyword>
<organism evidence="2 3">
    <name type="scientific">Kosakonia calanthes</name>
    <dbReference type="NCBI Taxonomy" id="3139408"/>
    <lineage>
        <taxon>Bacteria</taxon>
        <taxon>Pseudomonadati</taxon>
        <taxon>Pseudomonadota</taxon>
        <taxon>Gammaproteobacteria</taxon>
        <taxon>Enterobacterales</taxon>
        <taxon>Enterobacteriaceae</taxon>
        <taxon>Kosakonia</taxon>
    </lineage>
</organism>
<keyword evidence="1" id="KW-0732">Signal</keyword>
<evidence type="ECO:0000313" key="2">
    <source>
        <dbReference type="EMBL" id="WZV97320.1"/>
    </source>
</evidence>
<gene>
    <name evidence="2" type="ORF">AAEY27_16855</name>
</gene>
<evidence type="ECO:0000256" key="1">
    <source>
        <dbReference type="SAM" id="SignalP"/>
    </source>
</evidence>
<sequence>MKLPLYLKLLLLVTIGLAVWAQFSGDETGDVVVTNAATPEPQKPARVSPPSRVADKQTEAIADLFPVYSTAVKAAPVPSVQGALFPFRATGLWLSEGAKIIMITDGTGNWLLCDACHKAGFVRPGGLITPAWRLQAIAENHVIIESLPGHVQNSVSLNSLNIKSSIK</sequence>
<reference evidence="2 3" key="1">
    <citation type="submission" date="2024-04" db="EMBL/GenBank/DDBJ databases">
        <title>Kosakonia calanthae sp. nov., a halophilic bacterium isolated from leaves of Calanthe tiplacata.</title>
        <authorList>
            <person name="Wu P."/>
        </authorList>
    </citation>
    <scope>NUCLEOTIDE SEQUENCE [LARGE SCALE GENOMIC DNA]</scope>
    <source>
        <strain evidence="2 3">BYX6</strain>
    </source>
</reference>
<feature type="chain" id="PRO_5045309662" evidence="1">
    <location>
        <begin position="22"/>
        <end position="167"/>
    </location>
</feature>
<proteinExistence type="predicted"/>
<evidence type="ECO:0000313" key="3">
    <source>
        <dbReference type="Proteomes" id="UP001466893"/>
    </source>
</evidence>